<evidence type="ECO:0000313" key="2">
    <source>
        <dbReference type="Proteomes" id="UP000509579"/>
    </source>
</evidence>
<gene>
    <name evidence="1" type="ORF">HUK68_16315</name>
</gene>
<dbReference type="EMBL" id="CP054840">
    <property type="protein sequence ID" value="QKV54345.1"/>
    <property type="molecule type" value="Genomic_DNA"/>
</dbReference>
<organism evidence="1 2">
    <name type="scientific">Comamonas antarctica</name>
    <dbReference type="NCBI Taxonomy" id="2743470"/>
    <lineage>
        <taxon>Bacteria</taxon>
        <taxon>Pseudomonadati</taxon>
        <taxon>Pseudomonadota</taxon>
        <taxon>Betaproteobacteria</taxon>
        <taxon>Burkholderiales</taxon>
        <taxon>Comamonadaceae</taxon>
        <taxon>Comamonas</taxon>
    </lineage>
</organism>
<protein>
    <recommendedName>
        <fullName evidence="3">Lipoprotein</fullName>
    </recommendedName>
</protein>
<accession>A0A6N1X916</accession>
<dbReference type="RefSeq" id="WP_175505145.1">
    <property type="nucleotide sequence ID" value="NZ_CP054840.1"/>
</dbReference>
<reference evidence="1 2" key="1">
    <citation type="submission" date="2020-06" db="EMBL/GenBank/DDBJ databases">
        <title>Acidovorax antarctica sp. nov., isolated from Corinth ice sheet soil, Antarctic Fields Peninsula.</title>
        <authorList>
            <person name="Xu Q."/>
            <person name="Peng F."/>
        </authorList>
    </citation>
    <scope>NUCLEOTIDE SEQUENCE [LARGE SCALE GENOMIC DNA]</scope>
    <source>
        <strain evidence="1 2">16-35-5</strain>
    </source>
</reference>
<dbReference type="KEGG" id="aant:HUK68_16315"/>
<dbReference type="AlphaFoldDB" id="A0A6N1X916"/>
<sequence>MKHASLCDFQPIALATVLALTLTACGSGNVGSSASSDNGGGGDAGGGVTRSVARSGQVYTHQLESHALVCVDVQGAGACSANAATAIRTGADGSFQISVQAADEAAAQQFLAAPLVAEVDDGYGRLTLTAPGVAPQINPLTTLVQRHMQRTGAELADAEQAVAQQLGIERGQIYQYQQQASAPSDNARTAANLTRLGLHLGAPLRTHAPGDVEDSGARLTSLNFLDEGNFDFYLYGTDGAADSAS</sequence>
<proteinExistence type="predicted"/>
<name>A0A6N1X916_9BURK</name>
<keyword evidence="2" id="KW-1185">Reference proteome</keyword>
<evidence type="ECO:0008006" key="3">
    <source>
        <dbReference type="Google" id="ProtNLM"/>
    </source>
</evidence>
<evidence type="ECO:0000313" key="1">
    <source>
        <dbReference type="EMBL" id="QKV54345.1"/>
    </source>
</evidence>
<dbReference type="Proteomes" id="UP000509579">
    <property type="component" value="Chromosome"/>
</dbReference>
<dbReference type="PROSITE" id="PS51257">
    <property type="entry name" value="PROKAR_LIPOPROTEIN"/>
    <property type="match status" value="1"/>
</dbReference>